<sequence>MPIMEVHYHAGDLEPVAKADLARRLTAVMIDMEGGADTFGGRAFAWVIFREVPKDDWWVGGETDDTYVRSPGRFLVRVLIPEGYMNTDHKNEVHALVGQAILDVKRPPNTAETGKSILTVIEEVTEGSWGCAGKPIGMASIATSVGLPATSERFGWTTAYFAAKARERRSAGYPADAGGIMTGVEGEAATAISDEQKAGRRPD</sequence>
<dbReference type="Proteomes" id="UP001241603">
    <property type="component" value="Unassembled WGS sequence"/>
</dbReference>
<reference evidence="1 2" key="1">
    <citation type="submission" date="2023-07" db="EMBL/GenBank/DDBJ databases">
        <title>Genomic Encyclopedia of Type Strains, Phase IV (KMG-IV): sequencing the most valuable type-strain genomes for metagenomic binning, comparative biology and taxonomic classification.</title>
        <authorList>
            <person name="Goeker M."/>
        </authorList>
    </citation>
    <scope>NUCLEOTIDE SEQUENCE [LARGE SCALE GENOMIC DNA]</scope>
    <source>
        <strain evidence="1 2">B6-8</strain>
    </source>
</reference>
<dbReference type="Gene3D" id="3.30.429.10">
    <property type="entry name" value="Macrophage Migration Inhibitory Factor"/>
    <property type="match status" value="1"/>
</dbReference>
<comment type="caution">
    <text evidence="1">The sequence shown here is derived from an EMBL/GenBank/DDBJ whole genome shotgun (WGS) entry which is preliminary data.</text>
</comment>
<proteinExistence type="predicted"/>
<evidence type="ECO:0000313" key="2">
    <source>
        <dbReference type="Proteomes" id="UP001241603"/>
    </source>
</evidence>
<dbReference type="PANTHER" id="PTHR35530:SF2">
    <property type="entry name" value="BSL4019 PROTEIN"/>
    <property type="match status" value="1"/>
</dbReference>
<evidence type="ECO:0000313" key="1">
    <source>
        <dbReference type="EMBL" id="MDQ0438418.1"/>
    </source>
</evidence>
<dbReference type="PANTHER" id="PTHR35530">
    <property type="entry name" value="TAUTOMERASE-RELATED"/>
    <property type="match status" value="1"/>
</dbReference>
<keyword evidence="2" id="KW-1185">Reference proteome</keyword>
<dbReference type="RefSeq" id="WP_266349342.1">
    <property type="nucleotide sequence ID" value="NZ_JAPKNG010000004.1"/>
</dbReference>
<dbReference type="EMBL" id="JAUSVO010000004">
    <property type="protein sequence ID" value="MDQ0438418.1"/>
    <property type="molecule type" value="Genomic_DNA"/>
</dbReference>
<accession>A0ABU0H981</accession>
<dbReference type="InterPro" id="IPR014347">
    <property type="entry name" value="Tautomerase/MIF_sf"/>
</dbReference>
<protein>
    <submittedName>
        <fullName evidence="1">Phenylpyruvate tautomerase PptA (4-oxalocrotonate tautomerase family)</fullName>
    </submittedName>
</protein>
<dbReference type="SUPFAM" id="SSF55331">
    <property type="entry name" value="Tautomerase/MIF"/>
    <property type="match status" value="1"/>
</dbReference>
<name>A0ABU0H981_9HYPH</name>
<gene>
    <name evidence="1" type="ORF">QO014_002813</name>
</gene>
<organism evidence="1 2">
    <name type="scientific">Kaistia dalseonensis</name>
    <dbReference type="NCBI Taxonomy" id="410840"/>
    <lineage>
        <taxon>Bacteria</taxon>
        <taxon>Pseudomonadati</taxon>
        <taxon>Pseudomonadota</taxon>
        <taxon>Alphaproteobacteria</taxon>
        <taxon>Hyphomicrobiales</taxon>
        <taxon>Kaistiaceae</taxon>
        <taxon>Kaistia</taxon>
    </lineage>
</organism>